<evidence type="ECO:0000313" key="5">
    <source>
        <dbReference type="Proteomes" id="UP000295184"/>
    </source>
</evidence>
<dbReference type="NCBIfam" id="TIGR02669">
    <property type="entry name" value="SpoIID_LytB"/>
    <property type="match status" value="1"/>
</dbReference>
<dbReference type="GO" id="GO:0030435">
    <property type="term" value="P:sporulation resulting in formation of a cellular spore"/>
    <property type="evidence" value="ECO:0007669"/>
    <property type="project" value="InterPro"/>
</dbReference>
<evidence type="ECO:0000259" key="3">
    <source>
        <dbReference type="Pfam" id="PF08486"/>
    </source>
</evidence>
<proteinExistence type="predicted"/>
<feature type="signal peptide" evidence="2">
    <location>
        <begin position="1"/>
        <end position="27"/>
    </location>
</feature>
<accession>A0A4R1QX13</accession>
<dbReference type="InterPro" id="IPR014225">
    <property type="entry name" value="Spore_II_D_firmicutes"/>
</dbReference>
<dbReference type="NCBIfam" id="TIGR02870">
    <property type="entry name" value="spore_II_D"/>
    <property type="match status" value="1"/>
</dbReference>
<keyword evidence="2" id="KW-0732">Signal</keyword>
<organism evidence="4 5">
    <name type="scientific">Allofournierella massiliensis</name>
    <dbReference type="NCBI Taxonomy" id="1650663"/>
    <lineage>
        <taxon>Bacteria</taxon>
        <taxon>Bacillati</taxon>
        <taxon>Bacillota</taxon>
        <taxon>Clostridia</taxon>
        <taxon>Eubacteriales</taxon>
        <taxon>Oscillospiraceae</taxon>
        <taxon>Allofournierella</taxon>
    </lineage>
</organism>
<name>A0A4R1QX13_9FIRM</name>
<feature type="region of interest" description="Disordered" evidence="1">
    <location>
        <begin position="43"/>
        <end position="73"/>
    </location>
</feature>
<dbReference type="AlphaFoldDB" id="A0A4R1QX13"/>
<sequence>MKRSILPILLFCLLTFCLPLVSLLPQAAGQAASSVSLAAGSAGEQSTSASPVPESAAVSQAAQSTPPAETPAPAQAVIRVQNASTGEVLEVPVLEYMIGAVASEMPITWPDEALKAQGIAAHSYALYQRDHANTEALGGGWFSVDPARRQGYMTTEVLQSYWGEEYEANYQRLKTLLEPLVHTVLLYDGAPAAACYHAISNGRTEASQRVWNEALPYLQGVDSPLDKLAEGYQETVSYTTQQMYDILATQFAGLDLSGSADGWFGETSLTEAGYVDTVQVGGAFVKGTQLRAALSLRSSCFTIQRTEDGFDVTTLGYGHGVGLSQCGAQAMAAQGQSCAQILSWYFPGTTLEEYAG</sequence>
<reference evidence="4 5" key="1">
    <citation type="submission" date="2019-03" db="EMBL/GenBank/DDBJ databases">
        <title>Genomic Encyclopedia of Type Strains, Phase IV (KMG-IV): sequencing the most valuable type-strain genomes for metagenomic binning, comparative biology and taxonomic classification.</title>
        <authorList>
            <person name="Goeker M."/>
        </authorList>
    </citation>
    <scope>NUCLEOTIDE SEQUENCE [LARGE SCALE GENOMIC DNA]</scope>
    <source>
        <strain evidence="4 5">DSM 100451</strain>
    </source>
</reference>
<dbReference type="InterPro" id="IPR013486">
    <property type="entry name" value="SpoIID/LytB"/>
</dbReference>
<evidence type="ECO:0000256" key="1">
    <source>
        <dbReference type="SAM" id="MobiDB-lite"/>
    </source>
</evidence>
<feature type="domain" description="Sporulation stage II protein D amidase enhancer LytB N-terminal" evidence="3">
    <location>
        <begin position="83"/>
        <end position="167"/>
    </location>
</feature>
<evidence type="ECO:0000256" key="2">
    <source>
        <dbReference type="SAM" id="SignalP"/>
    </source>
</evidence>
<dbReference type="InterPro" id="IPR013693">
    <property type="entry name" value="SpoIID/LytB_N"/>
</dbReference>
<dbReference type="Pfam" id="PF08486">
    <property type="entry name" value="SpoIID"/>
    <property type="match status" value="1"/>
</dbReference>
<feature type="chain" id="PRO_5020996942" evidence="2">
    <location>
        <begin position="28"/>
        <end position="356"/>
    </location>
</feature>
<dbReference type="STRING" id="1650663.GCA_001486665_00638"/>
<evidence type="ECO:0000313" key="4">
    <source>
        <dbReference type="EMBL" id="TCL55120.1"/>
    </source>
</evidence>
<dbReference type="Proteomes" id="UP000295184">
    <property type="component" value="Unassembled WGS sequence"/>
</dbReference>
<protein>
    <submittedName>
        <fullName evidence="4">Stage II sporulation protein D</fullName>
    </submittedName>
</protein>
<dbReference type="OrthoDB" id="9794671at2"/>
<dbReference type="RefSeq" id="WP_058963147.1">
    <property type="nucleotide sequence ID" value="NZ_CABKVM010000013.1"/>
</dbReference>
<gene>
    <name evidence="4" type="ORF">EDD77_11862</name>
</gene>
<comment type="caution">
    <text evidence="4">The sequence shown here is derived from an EMBL/GenBank/DDBJ whole genome shotgun (WGS) entry which is preliminary data.</text>
</comment>
<dbReference type="EMBL" id="SLUM01000018">
    <property type="protein sequence ID" value="TCL55120.1"/>
    <property type="molecule type" value="Genomic_DNA"/>
</dbReference>